<name>R4YTU4_OLEAN</name>
<dbReference type="EMBL" id="FO203512">
    <property type="protein sequence ID" value="CCK76089.1"/>
    <property type="molecule type" value="Genomic_DNA"/>
</dbReference>
<reference evidence="3 4" key="1">
    <citation type="journal article" date="2013" name="Nat. Commun.">
        <title>Genome sequence and functional genomic analysis of the oil-degrading bacterium Oleispira antarctica.</title>
        <authorList>
            <person name="Kube M."/>
            <person name="Chernikova T.N."/>
            <person name="Al-Ramahi Y."/>
            <person name="Beloqui A."/>
            <person name="Lopez-Cortez N."/>
            <person name="Guazzaroni M.E."/>
            <person name="Heipieper H.J."/>
            <person name="Klages S."/>
            <person name="Kotsyurbenko O.R."/>
            <person name="Langer I."/>
            <person name="Nechitaylo T.Y."/>
            <person name="Lunsdorf H."/>
            <person name="Fernandez M."/>
            <person name="Juarez S."/>
            <person name="Ciordia S."/>
            <person name="Singer A."/>
            <person name="Kagan O."/>
            <person name="Egorova O."/>
            <person name="Petit P.A."/>
            <person name="Stogios P."/>
            <person name="Kim Y."/>
            <person name="Tchigvintsev A."/>
            <person name="Flick R."/>
            <person name="Denaro R."/>
            <person name="Genovese M."/>
            <person name="Albar J.P."/>
            <person name="Reva O.N."/>
            <person name="Martinez-Gomariz M."/>
            <person name="Tran H."/>
            <person name="Ferrer M."/>
            <person name="Savchenko A."/>
            <person name="Yakunin A.F."/>
            <person name="Yakimov M.M."/>
            <person name="Golyshina O.V."/>
            <person name="Reinhardt R."/>
            <person name="Golyshin P.N."/>
        </authorList>
    </citation>
    <scope>NUCLEOTIDE SEQUENCE [LARGE SCALE GENOMIC DNA]</scope>
</reference>
<evidence type="ECO:0000256" key="1">
    <source>
        <dbReference type="SAM" id="Coils"/>
    </source>
</evidence>
<organism evidence="3 4">
    <name type="scientific">Oleispira antarctica RB-8</name>
    <dbReference type="NCBI Taxonomy" id="698738"/>
    <lineage>
        <taxon>Bacteria</taxon>
        <taxon>Pseudomonadati</taxon>
        <taxon>Pseudomonadota</taxon>
        <taxon>Gammaproteobacteria</taxon>
        <taxon>Oceanospirillales</taxon>
        <taxon>Oceanospirillaceae</taxon>
        <taxon>Oleispira</taxon>
    </lineage>
</organism>
<dbReference type="AlphaFoldDB" id="R4YTU4"/>
<proteinExistence type="predicted"/>
<dbReference type="KEGG" id="oai:OLEAN_C19130"/>
<dbReference type="OrthoDB" id="583532at2"/>
<feature type="region of interest" description="Disordered" evidence="2">
    <location>
        <begin position="307"/>
        <end position="349"/>
    </location>
</feature>
<protein>
    <recommendedName>
        <fullName evidence="5">KfrA N-terminal DNA-binding domain-containing protein</fullName>
    </recommendedName>
</protein>
<feature type="compositionally biased region" description="Polar residues" evidence="2">
    <location>
        <begin position="329"/>
        <end position="349"/>
    </location>
</feature>
<keyword evidence="1" id="KW-0175">Coiled coil</keyword>
<evidence type="ECO:0008006" key="5">
    <source>
        <dbReference type="Google" id="ProtNLM"/>
    </source>
</evidence>
<dbReference type="HOGENOM" id="CLU_794184_0_0_6"/>
<feature type="coiled-coil region" evidence="1">
    <location>
        <begin position="87"/>
        <end position="145"/>
    </location>
</feature>
<gene>
    <name evidence="3" type="ORF">OLEAN_C19130</name>
</gene>
<evidence type="ECO:0000256" key="2">
    <source>
        <dbReference type="SAM" id="MobiDB-lite"/>
    </source>
</evidence>
<feature type="compositionally biased region" description="Low complexity" evidence="2">
    <location>
        <begin position="312"/>
        <end position="322"/>
    </location>
</feature>
<accession>R4YTU4</accession>
<sequence length="349" mass="39717">MSLKKATPKAVFDACEQLELLERPWNRDDVRLSIGGGSFSVIDPLIQAWRKLQPIREVAPSVPTDLLIQVASMLEQQVSGYIAEIELRDQEREAALLEVNKTIAENLQQVEFKLTEQLELSQQANHELEAELARLTTELDDKNQSVSVMKLKLQVSEEAAASLNLRLKEQQAFYESTLKQQKEAQQESSIRAGELHQQNVIQIKQESQQQLAQQKSELIEAGQIAENRLMRLLDQGRGELKELNAASNNKIEHLGRELQTEKQLSNQQALEMNSLSSQNASFSQAEQQYLQKVRDLDMQLSRLTHENESLKGQLQEQQSRGSQQEKSDLQQLKDSIRLLQNQMGTHTSK</sequence>
<evidence type="ECO:0000313" key="4">
    <source>
        <dbReference type="Proteomes" id="UP000032749"/>
    </source>
</evidence>
<keyword evidence="4" id="KW-1185">Reference proteome</keyword>
<evidence type="ECO:0000313" key="3">
    <source>
        <dbReference type="EMBL" id="CCK76089.1"/>
    </source>
</evidence>
<dbReference type="Proteomes" id="UP000032749">
    <property type="component" value="Chromosome"/>
</dbReference>